<keyword evidence="3" id="KW-1185">Reference proteome</keyword>
<dbReference type="InParanoid" id="A0A2K1ZCQ2"/>
<feature type="region of interest" description="Disordered" evidence="1">
    <location>
        <begin position="111"/>
        <end position="132"/>
    </location>
</feature>
<protein>
    <submittedName>
        <fullName evidence="2">Uncharacterized protein</fullName>
    </submittedName>
</protein>
<dbReference type="PANTHER" id="PTHR33356:SF17">
    <property type="entry name" value="TPX2 CENTRAL DOMAIN-CONTAINING PROTEIN"/>
    <property type="match status" value="1"/>
</dbReference>
<gene>
    <name evidence="2" type="ORF">POPTR_008G062200</name>
</gene>
<organism evidence="2 3">
    <name type="scientific">Populus trichocarpa</name>
    <name type="common">Western balsam poplar</name>
    <name type="synonym">Populus balsamifera subsp. trichocarpa</name>
    <dbReference type="NCBI Taxonomy" id="3694"/>
    <lineage>
        <taxon>Eukaryota</taxon>
        <taxon>Viridiplantae</taxon>
        <taxon>Streptophyta</taxon>
        <taxon>Embryophyta</taxon>
        <taxon>Tracheophyta</taxon>
        <taxon>Spermatophyta</taxon>
        <taxon>Magnoliopsida</taxon>
        <taxon>eudicotyledons</taxon>
        <taxon>Gunneridae</taxon>
        <taxon>Pentapetalae</taxon>
        <taxon>rosids</taxon>
        <taxon>fabids</taxon>
        <taxon>Malpighiales</taxon>
        <taxon>Salicaceae</taxon>
        <taxon>Saliceae</taxon>
        <taxon>Populus</taxon>
    </lineage>
</organism>
<feature type="region of interest" description="Disordered" evidence="1">
    <location>
        <begin position="169"/>
        <end position="190"/>
    </location>
</feature>
<reference evidence="2 3" key="1">
    <citation type="journal article" date="2006" name="Science">
        <title>The genome of black cottonwood, Populus trichocarpa (Torr. &amp; Gray).</title>
        <authorList>
            <person name="Tuskan G.A."/>
            <person name="Difazio S."/>
            <person name="Jansson S."/>
            <person name="Bohlmann J."/>
            <person name="Grigoriev I."/>
            <person name="Hellsten U."/>
            <person name="Putnam N."/>
            <person name="Ralph S."/>
            <person name="Rombauts S."/>
            <person name="Salamov A."/>
            <person name="Schein J."/>
            <person name="Sterck L."/>
            <person name="Aerts A."/>
            <person name="Bhalerao R.R."/>
            <person name="Bhalerao R.P."/>
            <person name="Blaudez D."/>
            <person name="Boerjan W."/>
            <person name="Brun A."/>
            <person name="Brunner A."/>
            <person name="Busov V."/>
            <person name="Campbell M."/>
            <person name="Carlson J."/>
            <person name="Chalot M."/>
            <person name="Chapman J."/>
            <person name="Chen G.L."/>
            <person name="Cooper D."/>
            <person name="Coutinho P.M."/>
            <person name="Couturier J."/>
            <person name="Covert S."/>
            <person name="Cronk Q."/>
            <person name="Cunningham R."/>
            <person name="Davis J."/>
            <person name="Degroeve S."/>
            <person name="Dejardin A."/>
            <person name="Depamphilis C."/>
            <person name="Detter J."/>
            <person name="Dirks B."/>
            <person name="Dubchak I."/>
            <person name="Duplessis S."/>
            <person name="Ehlting J."/>
            <person name="Ellis B."/>
            <person name="Gendler K."/>
            <person name="Goodstein D."/>
            <person name="Gribskov M."/>
            <person name="Grimwood J."/>
            <person name="Groover A."/>
            <person name="Gunter L."/>
            <person name="Hamberger B."/>
            <person name="Heinze B."/>
            <person name="Helariutta Y."/>
            <person name="Henrissat B."/>
            <person name="Holligan D."/>
            <person name="Holt R."/>
            <person name="Huang W."/>
            <person name="Islam-Faridi N."/>
            <person name="Jones S."/>
            <person name="Jones-Rhoades M."/>
            <person name="Jorgensen R."/>
            <person name="Joshi C."/>
            <person name="Kangasjarvi J."/>
            <person name="Karlsson J."/>
            <person name="Kelleher C."/>
            <person name="Kirkpatrick R."/>
            <person name="Kirst M."/>
            <person name="Kohler A."/>
            <person name="Kalluri U."/>
            <person name="Larimer F."/>
            <person name="Leebens-Mack J."/>
            <person name="Leple J.C."/>
            <person name="Locascio P."/>
            <person name="Lou Y."/>
            <person name="Lucas S."/>
            <person name="Martin F."/>
            <person name="Montanini B."/>
            <person name="Napoli C."/>
            <person name="Nelson D.R."/>
            <person name="Nelson C."/>
            <person name="Nieminen K."/>
            <person name="Nilsson O."/>
            <person name="Pereda V."/>
            <person name="Peter G."/>
            <person name="Philippe R."/>
            <person name="Pilate G."/>
            <person name="Poliakov A."/>
            <person name="Razumovskaya J."/>
            <person name="Richardson P."/>
            <person name="Rinaldi C."/>
            <person name="Ritland K."/>
            <person name="Rouze P."/>
            <person name="Ryaboy D."/>
            <person name="Schmutz J."/>
            <person name="Schrader J."/>
            <person name="Segerman B."/>
            <person name="Shin H."/>
            <person name="Siddiqui A."/>
            <person name="Sterky F."/>
            <person name="Terry A."/>
            <person name="Tsai C.J."/>
            <person name="Uberbacher E."/>
            <person name="Unneberg P."/>
            <person name="Vahala J."/>
            <person name="Wall K."/>
            <person name="Wessler S."/>
            <person name="Yang G."/>
            <person name="Yin T."/>
            <person name="Douglas C."/>
            <person name="Marra M."/>
            <person name="Sandberg G."/>
            <person name="Van de Peer Y."/>
            <person name="Rokhsar D."/>
        </authorList>
    </citation>
    <scope>NUCLEOTIDE SEQUENCE [LARGE SCALE GENOMIC DNA]</scope>
    <source>
        <strain evidence="3">cv. Nisqually</strain>
    </source>
</reference>
<evidence type="ECO:0000313" key="3">
    <source>
        <dbReference type="Proteomes" id="UP000006729"/>
    </source>
</evidence>
<accession>A0A2K1ZCQ2</accession>
<name>A0A2K1ZCQ2_POPTR</name>
<feature type="compositionally biased region" description="Low complexity" evidence="1">
    <location>
        <begin position="57"/>
        <end position="71"/>
    </location>
</feature>
<feature type="compositionally biased region" description="Polar residues" evidence="1">
    <location>
        <begin position="179"/>
        <end position="190"/>
    </location>
</feature>
<feature type="region of interest" description="Disordered" evidence="1">
    <location>
        <begin position="240"/>
        <end position="271"/>
    </location>
</feature>
<feature type="compositionally biased region" description="Polar residues" evidence="1">
    <location>
        <begin position="111"/>
        <end position="124"/>
    </location>
</feature>
<dbReference type="STRING" id="3694.A0A2K1ZCQ2"/>
<feature type="compositionally biased region" description="Basic residues" evidence="1">
    <location>
        <begin position="246"/>
        <end position="257"/>
    </location>
</feature>
<feature type="region of interest" description="Disordered" evidence="1">
    <location>
        <begin position="57"/>
        <end position="77"/>
    </location>
</feature>
<dbReference type="ExpressionAtlas" id="A0A2K1ZCQ2">
    <property type="expression patterns" value="baseline and differential"/>
</dbReference>
<sequence>MAEAPEDVVSWLPTKEKLLMDKENFNKICFNTELKPSLSFFSEFPYEFDSLGSPSALSSPVESSMGSSTETESSDEDDFLAGLTRRLTQQLAVKPEKWVMAGSPESTLSGLRSWSVSSNGSPNGVLSPPTTPFGAKNDTWDLIYAAAGEVARLKMSNNEGHKYNSSTNYQRSGLLGPARTQNPGLTSVKNQHAGFYPSHCSSTFGHNTSQVNQCQQLVRQEQQALKQQCSSIWERQQVKTSWQAQPRHHHHSHHHQIQSRGTSAGNENGRFVRSLGLPQSAWPPLQVHAQNQHTNSAGTRAVFPGGSGVKRECAGTGVFLPRRYSNPPEPKKKSAGCPAVLFPAKVVQALNLNFDDMDFNGLAQPRLNSNAAFPSDYDALMIRRSALVAQQKRNLRQESVLNHEIRLPQEWTY</sequence>
<evidence type="ECO:0000313" key="2">
    <source>
        <dbReference type="EMBL" id="PNT23059.1"/>
    </source>
</evidence>
<evidence type="ECO:0000256" key="1">
    <source>
        <dbReference type="SAM" id="MobiDB-lite"/>
    </source>
</evidence>
<dbReference type="FunCoup" id="A0A2K1ZCQ2">
    <property type="interactions" value="521"/>
</dbReference>
<dbReference type="Proteomes" id="UP000006729">
    <property type="component" value="Chromosome 8"/>
</dbReference>
<dbReference type="AlphaFoldDB" id="A0A2K1ZCQ2"/>
<dbReference type="PANTHER" id="PTHR33356">
    <property type="entry name" value="TIP41-LIKE PROTEIN"/>
    <property type="match status" value="1"/>
</dbReference>
<proteinExistence type="predicted"/>
<dbReference type="EMBL" id="CM009297">
    <property type="protein sequence ID" value="PNT23059.1"/>
    <property type="molecule type" value="Genomic_DNA"/>
</dbReference>